<dbReference type="AlphaFoldDB" id="A0A1M5WNL3"/>
<dbReference type="PANTHER" id="PTHR47129">
    <property type="entry name" value="QUINONE OXIDOREDUCTASE 2"/>
    <property type="match status" value="1"/>
</dbReference>
<dbReference type="OrthoDB" id="9780595at2"/>
<proteinExistence type="predicted"/>
<evidence type="ECO:0000259" key="1">
    <source>
        <dbReference type="Pfam" id="PF05368"/>
    </source>
</evidence>
<gene>
    <name evidence="2" type="ORF">SAMN05444281_2529</name>
</gene>
<dbReference type="InterPro" id="IPR036291">
    <property type="entry name" value="NAD(P)-bd_dom_sf"/>
</dbReference>
<dbReference type="STRING" id="1195760.SAMN05444281_2529"/>
<dbReference type="Gene3D" id="3.40.50.720">
    <property type="entry name" value="NAD(P)-binding Rossmann-like Domain"/>
    <property type="match status" value="1"/>
</dbReference>
<feature type="domain" description="NmrA-like" evidence="1">
    <location>
        <begin position="2"/>
        <end position="289"/>
    </location>
</feature>
<protein>
    <submittedName>
        <fullName evidence="2">NAD(P)H dehydrogenase (Quinone)</fullName>
    </submittedName>
</protein>
<dbReference type="RefSeq" id="WP_073122088.1">
    <property type="nucleotide sequence ID" value="NZ_BMEN01000005.1"/>
</dbReference>
<dbReference type="CDD" id="cd05269">
    <property type="entry name" value="TMR_SDR_a"/>
    <property type="match status" value="1"/>
</dbReference>
<dbReference type="InterPro" id="IPR052718">
    <property type="entry name" value="NmrA-type_oxidoreductase"/>
</dbReference>
<dbReference type="PANTHER" id="PTHR47129:SF1">
    <property type="entry name" value="NMRA-LIKE DOMAIN-CONTAINING PROTEIN"/>
    <property type="match status" value="1"/>
</dbReference>
<evidence type="ECO:0000313" key="3">
    <source>
        <dbReference type="Proteomes" id="UP000184109"/>
    </source>
</evidence>
<keyword evidence="3" id="KW-1185">Reference proteome</keyword>
<dbReference type="InterPro" id="IPR008030">
    <property type="entry name" value="NmrA-like"/>
</dbReference>
<reference evidence="3" key="1">
    <citation type="submission" date="2016-11" db="EMBL/GenBank/DDBJ databases">
        <authorList>
            <person name="Varghese N."/>
            <person name="Submissions S."/>
        </authorList>
    </citation>
    <scope>NUCLEOTIDE SEQUENCE [LARGE SCALE GENOMIC DNA]</scope>
    <source>
        <strain evidence="3">DSM 100572</strain>
    </source>
</reference>
<accession>A0A1M5WNL3</accession>
<organism evidence="2 3">
    <name type="scientific">Wenyingzhuangia marina</name>
    <dbReference type="NCBI Taxonomy" id="1195760"/>
    <lineage>
        <taxon>Bacteria</taxon>
        <taxon>Pseudomonadati</taxon>
        <taxon>Bacteroidota</taxon>
        <taxon>Flavobacteriia</taxon>
        <taxon>Flavobacteriales</taxon>
        <taxon>Flavobacteriaceae</taxon>
        <taxon>Wenyingzhuangia</taxon>
    </lineage>
</organism>
<dbReference type="SUPFAM" id="SSF51735">
    <property type="entry name" value="NAD(P)-binding Rossmann-fold domains"/>
    <property type="match status" value="1"/>
</dbReference>
<dbReference type="EMBL" id="FQXQ01000006">
    <property type="protein sequence ID" value="SHH89012.1"/>
    <property type="molecule type" value="Genomic_DNA"/>
</dbReference>
<dbReference type="Pfam" id="PF05368">
    <property type="entry name" value="NmrA"/>
    <property type="match status" value="1"/>
</dbReference>
<sequence length="295" mass="32994">MKKTLITGATGGLGSTVVDFLKAKNKIENLVVLVRNTESDLAKQYKKEGIEFRIADYDNVDALENAFKNIEVLYFVSGSDINNRLPQHKNVVATAKKMGVKHILYTSTVRKDESASAPLFPVVDSHKQTEELIIASGINYTISRHSLYAEVIPMFIGDKTQLLQTKSIYLPTANGATAFVPRKDFAEAEANILSNPETYENKILEFNGSETITFSKISDLLSKILNEPITYISPEEAEFKTKMTEVGLPDFIIDMLIMFSLGIANNEFDQQTNDLETVLGRKTQSLEEFLSEVYQ</sequence>
<evidence type="ECO:0000313" key="2">
    <source>
        <dbReference type="EMBL" id="SHH89012.1"/>
    </source>
</evidence>
<dbReference type="Proteomes" id="UP000184109">
    <property type="component" value="Unassembled WGS sequence"/>
</dbReference>
<dbReference type="Gene3D" id="3.90.25.10">
    <property type="entry name" value="UDP-galactose 4-epimerase, domain 1"/>
    <property type="match status" value="1"/>
</dbReference>
<name>A0A1M5WNL3_9FLAO</name>